<evidence type="ECO:0000259" key="9">
    <source>
        <dbReference type="PROSITE" id="PS51918"/>
    </source>
</evidence>
<dbReference type="InterPro" id="IPR006638">
    <property type="entry name" value="Elp3/MiaA/NifB-like_rSAM"/>
</dbReference>
<dbReference type="PIRSF" id="PIRSF004762">
    <property type="entry name" value="CHP00423"/>
    <property type="match status" value="1"/>
</dbReference>
<keyword evidence="11" id="KW-1185">Reference proteome</keyword>
<feature type="binding site" evidence="8">
    <location>
        <position position="141"/>
    </location>
    <ligand>
        <name>(3R)-3-methyl-D-ornithine</name>
        <dbReference type="ChEBI" id="CHEBI:64642"/>
    </ligand>
</feature>
<dbReference type="GO" id="GO:0051539">
    <property type="term" value="F:4 iron, 4 sulfur cluster binding"/>
    <property type="evidence" value="ECO:0007669"/>
    <property type="project" value="UniProtKB-KW"/>
</dbReference>
<dbReference type="CDD" id="cd01335">
    <property type="entry name" value="Radical_SAM"/>
    <property type="match status" value="1"/>
</dbReference>
<dbReference type="RefSeq" id="WP_044037244.1">
    <property type="nucleotide sequence ID" value="NZ_HG917868.1"/>
</dbReference>
<dbReference type="SFLD" id="SFLDG01280">
    <property type="entry name" value="HydE/PylB-like"/>
    <property type="match status" value="1"/>
</dbReference>
<sequence length="352" mass="40309">MCKVIGELVEKLYKYNSLSKEELIYLIKGINDDNKELLIEAANRTRIEHYGNKVYMRGLIEFTNYCKRNCKYCGIRVANKNLDRYRLTKEEIIQCVKNGKTLGYSTYVLQGGEDSYFDDEKMVEIIKAIKSMYPQDAVTLSIGERSYESYKKMYEAGADRYLLRHETASRKLYERLHPDGDYDNRVRCLWNLKEIGYQVGAGFMVGLPGQTTEDLVEDLLFIKKLEPHMCGIGPFIPHKDTPYRLEKHGRLDDVIIMLAITRLLLPNVLLPATTALGSISDKGREKGIKAGANVVMPNLSPINVRDKYSLYNNKICTGDEAAECRRCIENRINNIGFDIDLGRGDNLNWTRG</sequence>
<accession>W6RXD3</accession>
<dbReference type="GO" id="GO:0016740">
    <property type="term" value="F:transferase activity"/>
    <property type="evidence" value="ECO:0007669"/>
    <property type="project" value="TreeGrafter"/>
</dbReference>
<evidence type="ECO:0000256" key="3">
    <source>
        <dbReference type="ARBA" id="ARBA00022723"/>
    </source>
</evidence>
<dbReference type="GO" id="GO:0042364">
    <property type="term" value="P:water-soluble vitamin biosynthetic process"/>
    <property type="evidence" value="ECO:0007669"/>
    <property type="project" value="UniProtKB-ARBA"/>
</dbReference>
<dbReference type="SFLD" id="SFLDF00348">
    <property type="entry name" value="FeFe_hydrogenase_maturase_(Hyd"/>
    <property type="match status" value="1"/>
</dbReference>
<dbReference type="InterPro" id="IPR024021">
    <property type="entry name" value="FeFe-hyd_HydE_rSAM"/>
</dbReference>
<keyword evidence="4 7" id="KW-0408">Iron</keyword>
<feature type="binding site" evidence="8">
    <location>
        <position position="166"/>
    </location>
    <ligand>
        <name>S-adenosyl-L-methionine</name>
        <dbReference type="ChEBI" id="CHEBI:59789"/>
    </ligand>
</feature>
<evidence type="ECO:0000256" key="8">
    <source>
        <dbReference type="PIRSR" id="PIRSR004762-2"/>
    </source>
</evidence>
<keyword evidence="5 7" id="KW-0411">Iron-sulfur</keyword>
<dbReference type="PANTHER" id="PTHR43726">
    <property type="entry name" value="3-METHYLORNITHINE SYNTHASE"/>
    <property type="match status" value="1"/>
</dbReference>
<dbReference type="InterPro" id="IPR058240">
    <property type="entry name" value="rSAM_sf"/>
</dbReference>
<gene>
    <name evidence="10" type="ORF">CM240_1125</name>
</gene>
<protein>
    <submittedName>
        <fullName evidence="10">Putative biotin synthase</fullName>
    </submittedName>
</protein>
<dbReference type="SFLD" id="SFLDS00029">
    <property type="entry name" value="Radical_SAM"/>
    <property type="match status" value="1"/>
</dbReference>
<dbReference type="eggNOG" id="COG0502">
    <property type="taxonomic scope" value="Bacteria"/>
</dbReference>
<feature type="binding site" evidence="7">
    <location>
        <position position="70"/>
    </location>
    <ligand>
        <name>[4Fe-4S] cluster</name>
        <dbReference type="ChEBI" id="CHEBI:49883"/>
        <note>4Fe-4S-S-AdoMet</note>
    </ligand>
</feature>
<dbReference type="NCBIfam" id="TIGR03956">
    <property type="entry name" value="rSAM_HydE"/>
    <property type="match status" value="1"/>
</dbReference>
<evidence type="ECO:0000256" key="5">
    <source>
        <dbReference type="ARBA" id="ARBA00023014"/>
    </source>
</evidence>
<proteinExistence type="predicted"/>
<dbReference type="Proteomes" id="UP000019426">
    <property type="component" value="Chromosome M2/40_rep1"/>
</dbReference>
<evidence type="ECO:0000256" key="2">
    <source>
        <dbReference type="ARBA" id="ARBA00022691"/>
    </source>
</evidence>
<evidence type="ECO:0000313" key="11">
    <source>
        <dbReference type="Proteomes" id="UP000019426"/>
    </source>
</evidence>
<dbReference type="SUPFAM" id="SSF102114">
    <property type="entry name" value="Radical SAM enzymes"/>
    <property type="match status" value="1"/>
</dbReference>
<dbReference type="PANTHER" id="PTHR43726:SF1">
    <property type="entry name" value="BIOTIN SYNTHASE"/>
    <property type="match status" value="1"/>
</dbReference>
<dbReference type="InterPro" id="IPR013785">
    <property type="entry name" value="Aldolase_TIM"/>
</dbReference>
<dbReference type="Gene3D" id="3.20.20.70">
    <property type="entry name" value="Aldolase class I"/>
    <property type="match status" value="1"/>
</dbReference>
<dbReference type="SMART" id="SM00876">
    <property type="entry name" value="BATS"/>
    <property type="match status" value="1"/>
</dbReference>
<keyword evidence="3" id="KW-0479">Metal-binding</keyword>
<evidence type="ECO:0000313" key="10">
    <source>
        <dbReference type="EMBL" id="CDM68289.1"/>
    </source>
</evidence>
<dbReference type="InterPro" id="IPR010722">
    <property type="entry name" value="BATS_dom"/>
</dbReference>
<dbReference type="SFLD" id="SFLDG01082">
    <property type="entry name" value="B12-binding_domain_containing"/>
    <property type="match status" value="1"/>
</dbReference>
<dbReference type="OrthoDB" id="9775764at2"/>
<dbReference type="SMART" id="SM00729">
    <property type="entry name" value="Elp3"/>
    <property type="match status" value="1"/>
</dbReference>
<reference evidence="10 11" key="1">
    <citation type="submission" date="2013-11" db="EMBL/GenBank/DDBJ databases">
        <title>Complete genome sequence of Clostridum sp. M2/40.</title>
        <authorList>
            <person name="Wibberg D."/>
            <person name="Puehler A."/>
            <person name="Schlueter A."/>
        </authorList>
    </citation>
    <scope>NUCLEOTIDE SEQUENCE [LARGE SCALE GENOMIC DNA]</scope>
    <source>
        <strain evidence="11">M2/40</strain>
    </source>
</reference>
<evidence type="ECO:0000256" key="4">
    <source>
        <dbReference type="ARBA" id="ARBA00023004"/>
    </source>
</evidence>
<dbReference type="Pfam" id="PF04055">
    <property type="entry name" value="Radical_SAM"/>
    <property type="match status" value="1"/>
</dbReference>
<dbReference type="InterPro" id="IPR034422">
    <property type="entry name" value="HydE/PylB-like"/>
</dbReference>
<dbReference type="PROSITE" id="PS51918">
    <property type="entry name" value="RADICAL_SAM"/>
    <property type="match status" value="1"/>
</dbReference>
<dbReference type="EMBL" id="HG917868">
    <property type="protein sequence ID" value="CDM68289.1"/>
    <property type="molecule type" value="Genomic_DNA"/>
</dbReference>
<dbReference type="STRING" id="1216932.CM240_1125"/>
<dbReference type="GO" id="GO:0044272">
    <property type="term" value="P:sulfur compound biosynthetic process"/>
    <property type="evidence" value="ECO:0007669"/>
    <property type="project" value="UniProtKB-ARBA"/>
</dbReference>
<feature type="binding site" evidence="8">
    <location>
        <position position="185"/>
    </location>
    <ligand>
        <name>S-adenosyl-L-methionine</name>
        <dbReference type="ChEBI" id="CHEBI:59789"/>
    </ligand>
</feature>
<dbReference type="SFLD" id="SFLDG01060">
    <property type="entry name" value="BATS_domain_containing"/>
    <property type="match status" value="1"/>
</dbReference>
<evidence type="ECO:0000256" key="6">
    <source>
        <dbReference type="ARBA" id="ARBA00034078"/>
    </source>
</evidence>
<evidence type="ECO:0000256" key="7">
    <source>
        <dbReference type="PIRSR" id="PIRSR004762-1"/>
    </source>
</evidence>
<dbReference type="HOGENOM" id="CLU_033172_0_1_9"/>
<evidence type="ECO:0000256" key="1">
    <source>
        <dbReference type="ARBA" id="ARBA00022485"/>
    </source>
</evidence>
<feature type="binding site" evidence="7">
    <location>
        <position position="73"/>
    </location>
    <ligand>
        <name>[4Fe-4S] cluster</name>
        <dbReference type="ChEBI" id="CHEBI:49883"/>
        <note>4Fe-4S-S-AdoMet</note>
    </ligand>
</feature>
<dbReference type="GO" id="GO:0046872">
    <property type="term" value="F:metal ion binding"/>
    <property type="evidence" value="ECO:0007669"/>
    <property type="project" value="UniProtKB-KW"/>
</dbReference>
<feature type="binding site" evidence="7">
    <location>
        <position position="66"/>
    </location>
    <ligand>
        <name>[4Fe-4S] cluster</name>
        <dbReference type="ChEBI" id="CHEBI:49883"/>
        <note>4Fe-4S-S-AdoMet</note>
    </ligand>
</feature>
<organism evidence="10 11">
    <name type="scientific">Clostridium bornimense</name>
    <dbReference type="NCBI Taxonomy" id="1216932"/>
    <lineage>
        <taxon>Bacteria</taxon>
        <taxon>Bacillati</taxon>
        <taxon>Bacillota</taxon>
        <taxon>Clostridia</taxon>
        <taxon>Eubacteriales</taxon>
        <taxon>Clostridiaceae</taxon>
        <taxon>Clostridium</taxon>
    </lineage>
</organism>
<comment type="cofactor">
    <cofactor evidence="7">
        <name>[4Fe-4S] cluster</name>
        <dbReference type="ChEBI" id="CHEBI:49883"/>
    </cofactor>
    <text evidence="7">Binds 1 [4Fe-4S] cluster. The cluster is coordinated with 3 cysteines and an exchangeable S-adenosyl-L-methionine.</text>
</comment>
<dbReference type="PATRIC" id="fig|1216932.3.peg.1115"/>
<dbReference type="KEGG" id="clt:CM240_1125"/>
<dbReference type="AlphaFoldDB" id="W6RXD3"/>
<keyword evidence="2 7" id="KW-0949">S-adenosyl-L-methionine</keyword>
<keyword evidence="1 7" id="KW-0004">4Fe-4S</keyword>
<name>W6RXD3_9CLOT</name>
<feature type="domain" description="Radical SAM core" evidence="9">
    <location>
        <begin position="52"/>
        <end position="267"/>
    </location>
</feature>
<comment type="cofactor">
    <cofactor evidence="6">
        <name>[2Fe-2S] cluster</name>
        <dbReference type="ChEBI" id="CHEBI:190135"/>
    </cofactor>
</comment>
<dbReference type="InterPro" id="IPR007197">
    <property type="entry name" value="rSAM"/>
</dbReference>